<keyword evidence="4" id="KW-0012">Acyltransferase</keyword>
<gene>
    <name evidence="7" type="ORF">OKA04_04350</name>
</gene>
<organism evidence="7 8">
    <name type="scientific">Luteolibacter flavescens</name>
    <dbReference type="NCBI Taxonomy" id="1859460"/>
    <lineage>
        <taxon>Bacteria</taxon>
        <taxon>Pseudomonadati</taxon>
        <taxon>Verrucomicrobiota</taxon>
        <taxon>Verrucomicrobiia</taxon>
        <taxon>Verrucomicrobiales</taxon>
        <taxon>Verrucomicrobiaceae</taxon>
        <taxon>Luteolibacter</taxon>
    </lineage>
</organism>
<dbReference type="CDD" id="cd06849">
    <property type="entry name" value="lipoyl_domain"/>
    <property type="match status" value="1"/>
</dbReference>
<dbReference type="Pfam" id="PF00364">
    <property type="entry name" value="Biotin_lipoyl"/>
    <property type="match status" value="1"/>
</dbReference>
<evidence type="ECO:0000259" key="6">
    <source>
        <dbReference type="PROSITE" id="PS51826"/>
    </source>
</evidence>
<accession>A0ABT3FK49</accession>
<proteinExistence type="inferred from homology"/>
<feature type="domain" description="Peripheral subunit-binding (PSBD)" evidence="6">
    <location>
        <begin position="128"/>
        <end position="165"/>
    </location>
</feature>
<feature type="domain" description="Lipoyl-binding" evidence="5">
    <location>
        <begin position="2"/>
        <end position="77"/>
    </location>
</feature>
<keyword evidence="3 4" id="KW-0450">Lipoyl</keyword>
<comment type="cofactor">
    <cofactor evidence="1 4">
        <name>(R)-lipoate</name>
        <dbReference type="ChEBI" id="CHEBI:83088"/>
    </cofactor>
</comment>
<sequence>MATQIEMPKLSDTMTEGTLIKWHKKVGDNVEIGDILAEVETDKATMEMEAFDEGTLTEILIQEGEKAAIGAVLAVLDGDDAGSSAPAPAAAESSSAPAAAAAPASASAPAASSAAPAPATAGDGSRIKASPLARKVAGDLGVDLSSVSGTGPAGRIVKADVEAAGSSKPAGKSANASAAAGLAAAAKSRTAPTAASAPAGAMSAAIMPTAKEGDERIELSSMRKVIASRLLASKQTIPHFYLHVEADAAPLMALRQQINAQAEKTHGNKYSVNDFVLKAVINASVAVPAVNASFAGDHIVSFKHVGLSVAIAVEDGLVTPVIQQAETKSVLQISKEVKDLAGRAKDKKLKPSEFDGGTITVSNLGAWGIESFDAIVNPPQALIVSVGAAIEKPVVKNGQIVPGLRMNIGVSCDHRVVDGAVAASFLAEVKKLIEQPALMLV</sequence>
<dbReference type="InterPro" id="IPR011053">
    <property type="entry name" value="Single_hybrid_motif"/>
</dbReference>
<dbReference type="SUPFAM" id="SSF52777">
    <property type="entry name" value="CoA-dependent acyltransferases"/>
    <property type="match status" value="1"/>
</dbReference>
<comment type="similarity">
    <text evidence="2 4">Belongs to the 2-oxoacid dehydrogenase family.</text>
</comment>
<dbReference type="PANTHER" id="PTHR23151">
    <property type="entry name" value="DIHYDROLIPOAMIDE ACETYL/SUCCINYL-TRANSFERASE-RELATED"/>
    <property type="match status" value="1"/>
</dbReference>
<evidence type="ECO:0000256" key="4">
    <source>
        <dbReference type="RuleBase" id="RU003423"/>
    </source>
</evidence>
<dbReference type="InterPro" id="IPR036625">
    <property type="entry name" value="E3-bd_dom_sf"/>
</dbReference>
<evidence type="ECO:0000313" key="8">
    <source>
        <dbReference type="Proteomes" id="UP001207930"/>
    </source>
</evidence>
<dbReference type="PANTHER" id="PTHR23151:SF90">
    <property type="entry name" value="DIHYDROLIPOYLLYSINE-RESIDUE ACETYLTRANSFERASE COMPONENT OF PYRUVATE DEHYDROGENASE COMPLEX, MITOCHONDRIAL-RELATED"/>
    <property type="match status" value="1"/>
</dbReference>
<dbReference type="InterPro" id="IPR023213">
    <property type="entry name" value="CAT-like_dom_sf"/>
</dbReference>
<dbReference type="SUPFAM" id="SSF47005">
    <property type="entry name" value="Peripheral subunit-binding domain of 2-oxo acid dehydrogenase complex"/>
    <property type="match status" value="1"/>
</dbReference>
<dbReference type="PROSITE" id="PS50968">
    <property type="entry name" value="BIOTINYL_LIPOYL"/>
    <property type="match status" value="1"/>
</dbReference>
<dbReference type="Gene3D" id="2.40.50.100">
    <property type="match status" value="1"/>
</dbReference>
<dbReference type="SUPFAM" id="SSF51230">
    <property type="entry name" value="Single hybrid motif"/>
    <property type="match status" value="1"/>
</dbReference>
<dbReference type="RefSeq" id="WP_264499906.1">
    <property type="nucleotide sequence ID" value="NZ_JAPDDS010000002.1"/>
</dbReference>
<dbReference type="Pfam" id="PF02817">
    <property type="entry name" value="E3_binding"/>
    <property type="match status" value="1"/>
</dbReference>
<keyword evidence="4" id="KW-0808">Transferase</keyword>
<evidence type="ECO:0000313" key="7">
    <source>
        <dbReference type="EMBL" id="MCW1883946.1"/>
    </source>
</evidence>
<dbReference type="Pfam" id="PF00198">
    <property type="entry name" value="2-oxoacid_dh"/>
    <property type="match status" value="1"/>
</dbReference>
<dbReference type="PROSITE" id="PS51826">
    <property type="entry name" value="PSBD"/>
    <property type="match status" value="1"/>
</dbReference>
<dbReference type="EC" id="2.3.1.-" evidence="4"/>
<dbReference type="PROSITE" id="PS00189">
    <property type="entry name" value="LIPOYL"/>
    <property type="match status" value="1"/>
</dbReference>
<dbReference type="Gene3D" id="4.10.320.10">
    <property type="entry name" value="E3-binding domain"/>
    <property type="match status" value="1"/>
</dbReference>
<evidence type="ECO:0000256" key="2">
    <source>
        <dbReference type="ARBA" id="ARBA00007317"/>
    </source>
</evidence>
<keyword evidence="8" id="KW-1185">Reference proteome</keyword>
<dbReference type="InterPro" id="IPR004167">
    <property type="entry name" value="PSBD"/>
</dbReference>
<evidence type="ECO:0000259" key="5">
    <source>
        <dbReference type="PROSITE" id="PS50968"/>
    </source>
</evidence>
<reference evidence="7 8" key="1">
    <citation type="submission" date="2022-10" db="EMBL/GenBank/DDBJ databases">
        <title>Luteolibacter flavescens strain MCCC 1K03193, whole genome shotgun sequencing project.</title>
        <authorList>
            <person name="Zhao G."/>
            <person name="Shen L."/>
        </authorList>
    </citation>
    <scope>NUCLEOTIDE SEQUENCE [LARGE SCALE GENOMIC DNA]</scope>
    <source>
        <strain evidence="7 8">MCCC 1K03193</strain>
    </source>
</reference>
<comment type="caution">
    <text evidence="7">The sequence shown here is derived from an EMBL/GenBank/DDBJ whole genome shotgun (WGS) entry which is preliminary data.</text>
</comment>
<dbReference type="InterPro" id="IPR000089">
    <property type="entry name" value="Biotin_lipoyl"/>
</dbReference>
<name>A0ABT3FK49_9BACT</name>
<dbReference type="EMBL" id="JAPDDS010000002">
    <property type="protein sequence ID" value="MCW1883946.1"/>
    <property type="molecule type" value="Genomic_DNA"/>
</dbReference>
<evidence type="ECO:0000256" key="1">
    <source>
        <dbReference type="ARBA" id="ARBA00001938"/>
    </source>
</evidence>
<dbReference type="InterPro" id="IPR045257">
    <property type="entry name" value="E2/Pdx1"/>
</dbReference>
<dbReference type="Proteomes" id="UP001207930">
    <property type="component" value="Unassembled WGS sequence"/>
</dbReference>
<protein>
    <recommendedName>
        <fullName evidence="4">Dihydrolipoamide acetyltransferase component of pyruvate dehydrogenase complex</fullName>
        <ecNumber evidence="4">2.3.1.-</ecNumber>
    </recommendedName>
</protein>
<dbReference type="Gene3D" id="3.30.559.10">
    <property type="entry name" value="Chloramphenicol acetyltransferase-like domain"/>
    <property type="match status" value="1"/>
</dbReference>
<evidence type="ECO:0000256" key="3">
    <source>
        <dbReference type="ARBA" id="ARBA00022823"/>
    </source>
</evidence>
<dbReference type="InterPro" id="IPR001078">
    <property type="entry name" value="2-oxoacid_DH_actylTfrase"/>
</dbReference>
<dbReference type="InterPro" id="IPR003016">
    <property type="entry name" value="2-oxoA_DH_lipoyl-BS"/>
</dbReference>